<protein>
    <recommendedName>
        <fullName evidence="2">Acyl-CoA dehydrogenase/oxidase N-terminal domain-containing protein</fullName>
    </recommendedName>
</protein>
<dbReference type="GO" id="GO:0016627">
    <property type="term" value="F:oxidoreductase activity, acting on the CH-CH group of donors"/>
    <property type="evidence" value="ECO:0007669"/>
    <property type="project" value="InterPro"/>
</dbReference>
<accession>N4WM39</accession>
<feature type="domain" description="Acyl-CoA dehydrogenase/oxidase N-terminal" evidence="2">
    <location>
        <begin position="48"/>
        <end position="95"/>
    </location>
</feature>
<evidence type="ECO:0000313" key="3">
    <source>
        <dbReference type="EMBL" id="ENI00430.1"/>
    </source>
</evidence>
<dbReference type="AlphaFoldDB" id="N4WM39"/>
<dbReference type="GeneID" id="25843158"/>
<dbReference type="HOGENOM" id="CLU_018204_4_0_1"/>
<evidence type="ECO:0000256" key="1">
    <source>
        <dbReference type="SAM" id="SignalP"/>
    </source>
</evidence>
<feature type="signal peptide" evidence="1">
    <location>
        <begin position="1"/>
        <end position="23"/>
    </location>
</feature>
<keyword evidence="4" id="KW-1185">Reference proteome</keyword>
<evidence type="ECO:0000259" key="2">
    <source>
        <dbReference type="Pfam" id="PF02771"/>
    </source>
</evidence>
<name>N4WM39_COCH4</name>
<dbReference type="Pfam" id="PF02771">
    <property type="entry name" value="Acyl-CoA_dh_N"/>
    <property type="match status" value="1"/>
</dbReference>
<proteinExistence type="predicted"/>
<sequence>MSFTCIHASHVLFLCDLSHVTEAGAIVPLYYASMHTRNPFILCESSQLHRQLRSAMRDWVEKELMPVLEDCEASAQIPDAIYQKAAVAGVLMPAASDAWIPQEWRGKYPVIEGIAAHQWNGFHDFILHDEFGRVGGIGFENGLLGGATLCLPLSKSTARRPSNKLSSQSCYLVKDVSRLQSPNQQQAQTYKAFKQTFNHPRKKVALSSKGPKNGSRAACTAGAAFVEFDQAEVPIQMIVGERGNRLKYTMSGSVHERLFIGMQALRWSRVESLHSWLESLIYQSGALSKPDQDLITAGPTATFKAHAGLVLEYIVREAVQIVGEIGLTRGGQGEKPRGSGGT</sequence>
<dbReference type="InterPro" id="IPR013786">
    <property type="entry name" value="AcylCoA_DH/ox_N"/>
</dbReference>
<organism evidence="3 4">
    <name type="scientific">Cochliobolus heterostrophus (strain C4 / ATCC 48331 / race T)</name>
    <name type="common">Southern corn leaf blight fungus</name>
    <name type="synonym">Bipolaris maydis</name>
    <dbReference type="NCBI Taxonomy" id="665024"/>
    <lineage>
        <taxon>Eukaryota</taxon>
        <taxon>Fungi</taxon>
        <taxon>Dikarya</taxon>
        <taxon>Ascomycota</taxon>
        <taxon>Pezizomycotina</taxon>
        <taxon>Dothideomycetes</taxon>
        <taxon>Pleosporomycetidae</taxon>
        <taxon>Pleosporales</taxon>
        <taxon>Pleosporineae</taxon>
        <taxon>Pleosporaceae</taxon>
        <taxon>Bipolaris</taxon>
    </lineage>
</organism>
<reference evidence="3 4" key="1">
    <citation type="journal article" date="2012" name="PLoS Pathog.">
        <title>Diverse lifestyles and strategies of plant pathogenesis encoded in the genomes of eighteen Dothideomycetes fungi.</title>
        <authorList>
            <person name="Ohm R.A."/>
            <person name="Feau N."/>
            <person name="Henrissat B."/>
            <person name="Schoch C.L."/>
            <person name="Horwitz B.A."/>
            <person name="Barry K.W."/>
            <person name="Condon B.J."/>
            <person name="Copeland A.C."/>
            <person name="Dhillon B."/>
            <person name="Glaser F."/>
            <person name="Hesse C.N."/>
            <person name="Kosti I."/>
            <person name="LaButti K."/>
            <person name="Lindquist E.A."/>
            <person name="Lucas S."/>
            <person name="Salamov A.A."/>
            <person name="Bradshaw R.E."/>
            <person name="Ciuffetti L."/>
            <person name="Hamelin R.C."/>
            <person name="Kema G.H.J."/>
            <person name="Lawrence C."/>
            <person name="Scott J.A."/>
            <person name="Spatafora J.W."/>
            <person name="Turgeon B.G."/>
            <person name="de Wit P.J.G.M."/>
            <person name="Zhong S."/>
            <person name="Goodwin S.B."/>
            <person name="Grigoriev I.V."/>
        </authorList>
    </citation>
    <scope>NUCLEOTIDE SEQUENCE [LARGE SCALE GENOMIC DNA]</scope>
    <source>
        <strain evidence="4">C4 / ATCC 48331 / race T</strain>
    </source>
</reference>
<evidence type="ECO:0000313" key="4">
    <source>
        <dbReference type="Proteomes" id="UP000012338"/>
    </source>
</evidence>
<dbReference type="Proteomes" id="UP000012338">
    <property type="component" value="Unassembled WGS sequence"/>
</dbReference>
<dbReference type="InterPro" id="IPR037069">
    <property type="entry name" value="AcylCoA_DH/ox_N_sf"/>
</dbReference>
<keyword evidence="1" id="KW-0732">Signal</keyword>
<dbReference type="OrthoDB" id="10254877at2759"/>
<dbReference type="Gene3D" id="1.10.540.10">
    <property type="entry name" value="Acyl-CoA dehydrogenase/oxidase, N-terminal domain"/>
    <property type="match status" value="1"/>
</dbReference>
<gene>
    <name evidence="3" type="ORF">COCC4DRAFT_27664</name>
</gene>
<reference evidence="4" key="2">
    <citation type="journal article" date="2013" name="PLoS Genet.">
        <title>Comparative genome structure, secondary metabolite, and effector coding capacity across Cochliobolus pathogens.</title>
        <authorList>
            <person name="Condon B.J."/>
            <person name="Leng Y."/>
            <person name="Wu D."/>
            <person name="Bushley K.E."/>
            <person name="Ohm R.A."/>
            <person name="Otillar R."/>
            <person name="Martin J."/>
            <person name="Schackwitz W."/>
            <person name="Grimwood J."/>
            <person name="MohdZainudin N."/>
            <person name="Xue C."/>
            <person name="Wang R."/>
            <person name="Manning V.A."/>
            <person name="Dhillon B."/>
            <person name="Tu Z.J."/>
            <person name="Steffenson B.J."/>
            <person name="Salamov A."/>
            <person name="Sun H."/>
            <person name="Lowry S."/>
            <person name="LaButti K."/>
            <person name="Han J."/>
            <person name="Copeland A."/>
            <person name="Lindquist E."/>
            <person name="Barry K."/>
            <person name="Schmutz J."/>
            <person name="Baker S.E."/>
            <person name="Ciuffetti L.M."/>
            <person name="Grigoriev I.V."/>
            <person name="Zhong S."/>
            <person name="Turgeon B.G."/>
        </authorList>
    </citation>
    <scope>NUCLEOTIDE SEQUENCE [LARGE SCALE GENOMIC DNA]</scope>
    <source>
        <strain evidence="4">C4 / ATCC 48331 / race T</strain>
    </source>
</reference>
<dbReference type="RefSeq" id="XP_014074339.1">
    <property type="nucleotide sequence ID" value="XM_014218864.1"/>
</dbReference>
<dbReference type="GO" id="GO:0050660">
    <property type="term" value="F:flavin adenine dinucleotide binding"/>
    <property type="evidence" value="ECO:0007669"/>
    <property type="project" value="InterPro"/>
</dbReference>
<dbReference type="EMBL" id="KB733475">
    <property type="protein sequence ID" value="ENI00430.1"/>
    <property type="molecule type" value="Genomic_DNA"/>
</dbReference>
<feature type="chain" id="PRO_5004123486" description="Acyl-CoA dehydrogenase/oxidase N-terminal domain-containing protein" evidence="1">
    <location>
        <begin position="24"/>
        <end position="342"/>
    </location>
</feature>